<keyword evidence="1" id="KW-1133">Transmembrane helix</keyword>
<keyword evidence="1" id="KW-0812">Transmembrane</keyword>
<evidence type="ECO:0000256" key="1">
    <source>
        <dbReference type="SAM" id="Phobius"/>
    </source>
</evidence>
<dbReference type="EMBL" id="HACA01019615">
    <property type="protein sequence ID" value="CDW36976.1"/>
    <property type="molecule type" value="Transcribed_RNA"/>
</dbReference>
<reference evidence="2" key="1">
    <citation type="submission" date="2014-05" db="EMBL/GenBank/DDBJ databases">
        <authorList>
            <person name="Chronopoulou M."/>
        </authorList>
    </citation>
    <scope>NUCLEOTIDE SEQUENCE</scope>
    <source>
        <tissue evidence="2">Whole organism</tissue>
    </source>
</reference>
<protein>
    <submittedName>
        <fullName evidence="2">Uncharacterized protein</fullName>
    </submittedName>
</protein>
<keyword evidence="1" id="KW-0472">Membrane</keyword>
<accession>A0A0K2UH19</accession>
<dbReference type="AlphaFoldDB" id="A0A0K2UH19"/>
<feature type="transmembrane region" description="Helical" evidence="1">
    <location>
        <begin position="13"/>
        <end position="31"/>
    </location>
</feature>
<feature type="non-terminal residue" evidence="2">
    <location>
        <position position="1"/>
    </location>
</feature>
<organism evidence="2">
    <name type="scientific">Lepeophtheirus salmonis</name>
    <name type="common">Salmon louse</name>
    <name type="synonym">Caligus salmonis</name>
    <dbReference type="NCBI Taxonomy" id="72036"/>
    <lineage>
        <taxon>Eukaryota</taxon>
        <taxon>Metazoa</taxon>
        <taxon>Ecdysozoa</taxon>
        <taxon>Arthropoda</taxon>
        <taxon>Crustacea</taxon>
        <taxon>Multicrustacea</taxon>
        <taxon>Hexanauplia</taxon>
        <taxon>Copepoda</taxon>
        <taxon>Siphonostomatoida</taxon>
        <taxon>Caligidae</taxon>
        <taxon>Lepeophtheirus</taxon>
    </lineage>
</organism>
<sequence>IQPPPSPFIPTPFQIYFLTCFLYLLVGKYYNQPTPTQKKTEWASQKEISPRALLLLCLNEYYRLIQALYLHFDYNNLVTYFIF</sequence>
<name>A0A0K2UH19_LEPSM</name>
<proteinExistence type="predicted"/>
<evidence type="ECO:0000313" key="2">
    <source>
        <dbReference type="EMBL" id="CDW36976.1"/>
    </source>
</evidence>